<evidence type="ECO:0000256" key="3">
    <source>
        <dbReference type="SAM" id="SignalP"/>
    </source>
</evidence>
<dbReference type="PROSITE" id="PS01096">
    <property type="entry name" value="PPIC_PPIASE_1"/>
    <property type="match status" value="1"/>
</dbReference>
<dbReference type="SUPFAM" id="SSF109998">
    <property type="entry name" value="Triger factor/SurA peptide-binding domain-like"/>
    <property type="match status" value="1"/>
</dbReference>
<dbReference type="EMBL" id="JMKI01000026">
    <property type="protein sequence ID" value="KEJ92520.1"/>
    <property type="molecule type" value="Genomic_DNA"/>
</dbReference>
<evidence type="ECO:0000256" key="2">
    <source>
        <dbReference type="SAM" id="MobiDB-lite"/>
    </source>
</evidence>
<keyword evidence="3" id="KW-0732">Signal</keyword>
<dbReference type="PROSITE" id="PS50198">
    <property type="entry name" value="PPIC_PPIASE_2"/>
    <property type="match status" value="1"/>
</dbReference>
<dbReference type="Pfam" id="PF00639">
    <property type="entry name" value="Rotamase"/>
    <property type="match status" value="1"/>
</dbReference>
<dbReference type="SUPFAM" id="SSF54534">
    <property type="entry name" value="FKBP-like"/>
    <property type="match status" value="1"/>
</dbReference>
<organism evidence="5 6">
    <name type="scientific">Synergistes jonesii</name>
    <dbReference type="NCBI Taxonomy" id="2754"/>
    <lineage>
        <taxon>Bacteria</taxon>
        <taxon>Thermotogati</taxon>
        <taxon>Synergistota</taxon>
        <taxon>Synergistia</taxon>
        <taxon>Synergistales</taxon>
        <taxon>Synergistaceae</taxon>
        <taxon>Synergistes</taxon>
    </lineage>
</organism>
<protein>
    <recommendedName>
        <fullName evidence="4">PpiC domain-containing protein</fullName>
    </recommendedName>
</protein>
<sequence>MSLGKKFASGALVFFSAAAIAASAFAADKDETVVTVGSQSLKQSEVLSLLQNTAGDNAMMVGLMLQQSTLPERVDMAKQMADAMLFAEGAKRSGISSRGDVALKIKWQEVQILLEAYLQELSKKWDMGEKAQKAYYNENKSEFVQRPAAHLRHIMTSAEKDAADVILDIYKNKDFAKAAEKYSRDPNTAARGGDLGWMEKGVMPEEIDKAIEGAREKTLVGPVKTELGWHVVEVLERRGEKQLSFEEAQQEVIQRMQLSYVNKELEKLREKINVKINERALENLAGIPAAPLEKTPGAAEEKPAEKKD</sequence>
<dbReference type="InterPro" id="IPR046357">
    <property type="entry name" value="PPIase_dom_sf"/>
</dbReference>
<keyword evidence="1" id="KW-0413">Isomerase</keyword>
<dbReference type="AlphaFoldDB" id="A0A073ISM7"/>
<dbReference type="GO" id="GO:0003755">
    <property type="term" value="F:peptidyl-prolyl cis-trans isomerase activity"/>
    <property type="evidence" value="ECO:0007669"/>
    <property type="project" value="UniProtKB-KW"/>
</dbReference>
<dbReference type="Gene3D" id="3.10.50.40">
    <property type="match status" value="1"/>
</dbReference>
<feature type="compositionally biased region" description="Basic and acidic residues" evidence="2">
    <location>
        <begin position="299"/>
        <end position="308"/>
    </location>
</feature>
<comment type="caution">
    <text evidence="5">The sequence shown here is derived from an EMBL/GenBank/DDBJ whole genome shotgun (WGS) entry which is preliminary data.</text>
</comment>
<feature type="region of interest" description="Disordered" evidence="2">
    <location>
        <begin position="285"/>
        <end position="308"/>
    </location>
</feature>
<dbReference type="Proteomes" id="UP000027665">
    <property type="component" value="Unassembled WGS sequence"/>
</dbReference>
<evidence type="ECO:0000313" key="6">
    <source>
        <dbReference type="Proteomes" id="UP000027665"/>
    </source>
</evidence>
<dbReference type="InterPro" id="IPR023058">
    <property type="entry name" value="PPIase_PpiC_CS"/>
</dbReference>
<feature type="domain" description="PpiC" evidence="4">
    <location>
        <begin position="146"/>
        <end position="236"/>
    </location>
</feature>
<dbReference type="STRING" id="2754.EH55_03425"/>
<dbReference type="InterPro" id="IPR027304">
    <property type="entry name" value="Trigger_fact/SurA_dom_sf"/>
</dbReference>
<dbReference type="GeneID" id="90983394"/>
<dbReference type="PANTHER" id="PTHR47245:SF2">
    <property type="entry name" value="PEPTIDYL-PROLYL CIS-TRANS ISOMERASE HP_0175-RELATED"/>
    <property type="match status" value="1"/>
</dbReference>
<accession>A0A073ISM7</accession>
<reference evidence="5 6" key="1">
    <citation type="submission" date="2014-04" db="EMBL/GenBank/DDBJ databases">
        <title>Draft Genome Sequence of Synergistes jonesii.</title>
        <authorList>
            <person name="Coil D.A."/>
            <person name="Eisen J.A."/>
            <person name="Holland-Moritz H.E."/>
        </authorList>
    </citation>
    <scope>NUCLEOTIDE SEQUENCE [LARGE SCALE GENOMIC DNA]</scope>
    <source>
        <strain evidence="5 6">78-1</strain>
    </source>
</reference>
<keyword evidence="1" id="KW-0697">Rotamase</keyword>
<feature type="signal peptide" evidence="3">
    <location>
        <begin position="1"/>
        <end position="26"/>
    </location>
</feature>
<dbReference type="InterPro" id="IPR050245">
    <property type="entry name" value="PrsA_foldase"/>
</dbReference>
<name>A0A073ISM7_9BACT</name>
<evidence type="ECO:0000259" key="4">
    <source>
        <dbReference type="PROSITE" id="PS50198"/>
    </source>
</evidence>
<dbReference type="RefSeq" id="WP_037975631.1">
    <property type="nucleotide sequence ID" value="NZ_JAWRIX010000006.1"/>
</dbReference>
<dbReference type="eggNOG" id="COG0760">
    <property type="taxonomic scope" value="Bacteria"/>
</dbReference>
<keyword evidence="6" id="KW-1185">Reference proteome</keyword>
<feature type="chain" id="PRO_5007754299" description="PpiC domain-containing protein" evidence="3">
    <location>
        <begin position="27"/>
        <end position="308"/>
    </location>
</feature>
<dbReference type="PANTHER" id="PTHR47245">
    <property type="entry name" value="PEPTIDYLPROLYL ISOMERASE"/>
    <property type="match status" value="1"/>
</dbReference>
<proteinExistence type="predicted"/>
<evidence type="ECO:0000313" key="5">
    <source>
        <dbReference type="EMBL" id="KEJ92520.1"/>
    </source>
</evidence>
<dbReference type="OrthoDB" id="14196at2"/>
<dbReference type="InterPro" id="IPR000297">
    <property type="entry name" value="PPIase_PpiC"/>
</dbReference>
<evidence type="ECO:0000256" key="1">
    <source>
        <dbReference type="PROSITE-ProRule" id="PRU00278"/>
    </source>
</evidence>
<gene>
    <name evidence="5" type="ORF">EH55_03425</name>
</gene>